<sequence length="225" mass="24066">MKRTPPPPKKGVTAGKQGPPAAGLTGTGSTSALSGTSGTSTTSSNTSTQRPSLSLRFNSDTPRQQQQRSFFTPHPSASDYAADPRNQNDINNEAATRFAFDNDKLQDDGSNIRNWLNKIMEFAIMSLDDPTFYDQPQPADAKVVMAADTCWQVTGTRWRVPMVCTGTRLRIPGAGAGVQASQKLNTRVPGTSQPGNQLGGARCAAGPDHACLRSKTAAERDRMLL</sequence>
<accession>A0A2N5TCP1</accession>
<feature type="compositionally biased region" description="Low complexity" evidence="1">
    <location>
        <begin position="21"/>
        <end position="48"/>
    </location>
</feature>
<evidence type="ECO:0000313" key="3">
    <source>
        <dbReference type="Proteomes" id="UP000235392"/>
    </source>
</evidence>
<feature type="region of interest" description="Disordered" evidence="1">
    <location>
        <begin position="1"/>
        <end position="88"/>
    </location>
</feature>
<evidence type="ECO:0000313" key="2">
    <source>
        <dbReference type="EMBL" id="PLW23277.1"/>
    </source>
</evidence>
<reference evidence="2 3" key="1">
    <citation type="submission" date="2017-11" db="EMBL/GenBank/DDBJ databases">
        <title>De novo assembly and phasing of dikaryotic genomes from two isolates of Puccinia coronata f. sp. avenae, the causal agent of oat crown rust.</title>
        <authorList>
            <person name="Miller M.E."/>
            <person name="Zhang Y."/>
            <person name="Omidvar V."/>
            <person name="Sperschneider J."/>
            <person name="Schwessinger B."/>
            <person name="Raley C."/>
            <person name="Palmer J.M."/>
            <person name="Garnica D."/>
            <person name="Upadhyaya N."/>
            <person name="Rathjen J."/>
            <person name="Taylor J.M."/>
            <person name="Park R.F."/>
            <person name="Dodds P.N."/>
            <person name="Hirsch C.D."/>
            <person name="Kianian S.F."/>
            <person name="Figueroa M."/>
        </authorList>
    </citation>
    <scope>NUCLEOTIDE SEQUENCE [LARGE SCALE GENOMIC DNA]</scope>
    <source>
        <strain evidence="2">12SD80</strain>
    </source>
</reference>
<proteinExistence type="predicted"/>
<gene>
    <name evidence="2" type="ORF">PCASD_16425</name>
</gene>
<dbReference type="AlphaFoldDB" id="A0A2N5TCP1"/>
<evidence type="ECO:0000256" key="1">
    <source>
        <dbReference type="SAM" id="MobiDB-lite"/>
    </source>
</evidence>
<organism evidence="2 3">
    <name type="scientific">Puccinia coronata f. sp. avenae</name>
    <dbReference type="NCBI Taxonomy" id="200324"/>
    <lineage>
        <taxon>Eukaryota</taxon>
        <taxon>Fungi</taxon>
        <taxon>Dikarya</taxon>
        <taxon>Basidiomycota</taxon>
        <taxon>Pucciniomycotina</taxon>
        <taxon>Pucciniomycetes</taxon>
        <taxon>Pucciniales</taxon>
        <taxon>Pucciniaceae</taxon>
        <taxon>Puccinia</taxon>
    </lineage>
</organism>
<name>A0A2N5TCP1_9BASI</name>
<dbReference type="EMBL" id="PGCI01000638">
    <property type="protein sequence ID" value="PLW23277.1"/>
    <property type="molecule type" value="Genomic_DNA"/>
</dbReference>
<dbReference type="Proteomes" id="UP000235392">
    <property type="component" value="Unassembled WGS sequence"/>
</dbReference>
<protein>
    <submittedName>
        <fullName evidence="2">Uncharacterized protein</fullName>
    </submittedName>
</protein>
<feature type="compositionally biased region" description="Polar residues" evidence="1">
    <location>
        <begin position="49"/>
        <end position="70"/>
    </location>
</feature>
<comment type="caution">
    <text evidence="2">The sequence shown here is derived from an EMBL/GenBank/DDBJ whole genome shotgun (WGS) entry which is preliminary data.</text>
</comment>